<dbReference type="PANTHER" id="PTHR35889">
    <property type="entry name" value="CYCLOINULO-OLIGOSACCHARIDE FRUCTANOTRANSFERASE-RELATED"/>
    <property type="match status" value="1"/>
</dbReference>
<accession>A0A517PXK9</accession>
<feature type="domain" description="DUF1549" evidence="1">
    <location>
        <begin position="85"/>
        <end position="276"/>
    </location>
</feature>
<dbReference type="EMBL" id="CP036266">
    <property type="protein sequence ID" value="QDT24116.1"/>
    <property type="molecule type" value="Genomic_DNA"/>
</dbReference>
<evidence type="ECO:0000313" key="4">
    <source>
        <dbReference type="Proteomes" id="UP000320421"/>
    </source>
</evidence>
<keyword evidence="4" id="KW-1185">Reference proteome</keyword>
<dbReference type="PANTHER" id="PTHR35889:SF3">
    <property type="entry name" value="F-BOX DOMAIN-CONTAINING PROTEIN"/>
    <property type="match status" value="1"/>
</dbReference>
<dbReference type="Pfam" id="PF07587">
    <property type="entry name" value="PSD1"/>
    <property type="match status" value="1"/>
</dbReference>
<dbReference type="OrthoDB" id="289126at2"/>
<dbReference type="AlphaFoldDB" id="A0A517PXK9"/>
<protein>
    <recommendedName>
        <fullName evidence="5">DUF1549 domain-containing protein</fullName>
    </recommendedName>
</protein>
<evidence type="ECO:0000259" key="1">
    <source>
        <dbReference type="Pfam" id="PF07583"/>
    </source>
</evidence>
<evidence type="ECO:0000313" key="3">
    <source>
        <dbReference type="EMBL" id="QDT24116.1"/>
    </source>
</evidence>
<dbReference type="Proteomes" id="UP000320421">
    <property type="component" value="Chromosome"/>
</dbReference>
<feature type="domain" description="DUF1553" evidence="2">
    <location>
        <begin position="312"/>
        <end position="427"/>
    </location>
</feature>
<gene>
    <name evidence="3" type="ORF">HG66A1_59470</name>
</gene>
<dbReference type="InterPro" id="IPR011444">
    <property type="entry name" value="DUF1549"/>
</dbReference>
<sequence length="540" mass="62160">MLQRGSSSLRKRPHQWIILVTLICLTLLATSSAAPRKNTKKKLPPLNLPPLKTQEQKMQLLGYIRQNMPTLRQGSRVSFSSQDLDKALALELGDTISQAAPLIDDETFIRRASLDLTGTLPSAEKIKTFVADQNSNKRSDYIDELLETEAYARKWARYWTSVIFYESEANKRRVNPEALEDWLAEQFRKGAPWDYITVMLISATPERNKKKKNDYGQDYGPNNFVLACENKSTELASETARIFMGISIQCAECHDHPFDNWKRIQFHELAAFFHPYTYKMPSQEDPTVSTVVKPRFLLGEKPYENMKSDARRVSIAAYLAYNPQNYWFARSYVNRIWSELIGDGFYDVDSLGPDGDVVHKPIVNRIAANFRYKDFDPKWVFRLIMNSQVYQREMRTVDSPSELFTAIRPSRLRPDVVANSVSHVIGENPQLRKEIDTVFDMNPSLPQSTLEGSIQQALLLMNQRELQQALSQSELKQKLLGITSNEELVQSLYLNVLARNPTPDELQRNVSYLQGSEKRDEAVEDLLWVLVNCTEFRTKR</sequence>
<name>A0A517PXK9_9PLAN</name>
<evidence type="ECO:0008006" key="5">
    <source>
        <dbReference type="Google" id="ProtNLM"/>
    </source>
</evidence>
<proteinExistence type="predicted"/>
<organism evidence="3 4">
    <name type="scientific">Gimesia chilikensis</name>
    <dbReference type="NCBI Taxonomy" id="2605989"/>
    <lineage>
        <taxon>Bacteria</taxon>
        <taxon>Pseudomonadati</taxon>
        <taxon>Planctomycetota</taxon>
        <taxon>Planctomycetia</taxon>
        <taxon>Planctomycetales</taxon>
        <taxon>Planctomycetaceae</taxon>
        <taxon>Gimesia</taxon>
    </lineage>
</organism>
<dbReference type="RefSeq" id="WP_145192519.1">
    <property type="nucleotide sequence ID" value="NZ_CP036266.1"/>
</dbReference>
<reference evidence="3 4" key="1">
    <citation type="submission" date="2019-02" db="EMBL/GenBank/DDBJ databases">
        <title>Deep-cultivation of Planctomycetes and their phenomic and genomic characterization uncovers novel biology.</title>
        <authorList>
            <person name="Wiegand S."/>
            <person name="Jogler M."/>
            <person name="Boedeker C."/>
            <person name="Pinto D."/>
            <person name="Vollmers J."/>
            <person name="Rivas-Marin E."/>
            <person name="Kohn T."/>
            <person name="Peeters S.H."/>
            <person name="Heuer A."/>
            <person name="Rast P."/>
            <person name="Oberbeckmann S."/>
            <person name="Bunk B."/>
            <person name="Jeske O."/>
            <person name="Meyerdierks A."/>
            <person name="Storesund J.E."/>
            <person name="Kallscheuer N."/>
            <person name="Luecker S."/>
            <person name="Lage O.M."/>
            <person name="Pohl T."/>
            <person name="Merkel B.J."/>
            <person name="Hornburger P."/>
            <person name="Mueller R.-W."/>
            <person name="Bruemmer F."/>
            <person name="Labrenz M."/>
            <person name="Spormann A.M."/>
            <person name="Op den Camp H."/>
            <person name="Overmann J."/>
            <person name="Amann R."/>
            <person name="Jetten M.S.M."/>
            <person name="Mascher T."/>
            <person name="Medema M.H."/>
            <person name="Devos D.P."/>
            <person name="Kaster A.-K."/>
            <person name="Ovreas L."/>
            <person name="Rohde M."/>
            <person name="Galperin M.Y."/>
            <person name="Jogler C."/>
        </authorList>
    </citation>
    <scope>NUCLEOTIDE SEQUENCE [LARGE SCALE GENOMIC DNA]</scope>
    <source>
        <strain evidence="3 4">HG66A1</strain>
    </source>
</reference>
<evidence type="ECO:0000259" key="2">
    <source>
        <dbReference type="Pfam" id="PF07587"/>
    </source>
</evidence>
<dbReference type="Pfam" id="PF07583">
    <property type="entry name" value="PSCyt2"/>
    <property type="match status" value="1"/>
</dbReference>
<dbReference type="InterPro" id="IPR022655">
    <property type="entry name" value="DUF1553"/>
</dbReference>